<feature type="region of interest" description="Disordered" evidence="1">
    <location>
        <begin position="1"/>
        <end position="24"/>
    </location>
</feature>
<reference evidence="3" key="1">
    <citation type="journal article" date="2011" name="Nature">
        <title>Genome sequence and analysis of the tuber crop potato.</title>
        <authorList>
            <consortium name="The Potato Genome Sequencing Consortium"/>
        </authorList>
    </citation>
    <scope>NUCLEOTIDE SEQUENCE [LARGE SCALE GENOMIC DNA]</scope>
    <source>
        <strain evidence="3">cv. DM1-3 516 R44</strain>
    </source>
</reference>
<protein>
    <recommendedName>
        <fullName evidence="4">Polyprotein protein</fullName>
    </recommendedName>
</protein>
<dbReference type="EnsemblPlants" id="PGSC0003DMT400091661">
    <property type="protein sequence ID" value="PGSC0003DMT400091661"/>
    <property type="gene ID" value="PGSC0003DMG400041232"/>
</dbReference>
<dbReference type="HOGENOM" id="CLU_1350962_0_0_1"/>
<dbReference type="AlphaFoldDB" id="M1DN46"/>
<evidence type="ECO:0000313" key="2">
    <source>
        <dbReference type="EnsemblPlants" id="PGSC0003DMT400091661"/>
    </source>
</evidence>
<proteinExistence type="predicted"/>
<feature type="region of interest" description="Disordered" evidence="1">
    <location>
        <begin position="162"/>
        <end position="203"/>
    </location>
</feature>
<dbReference type="InParanoid" id="M1DN46"/>
<dbReference type="Gramene" id="PGSC0003DMT400091661">
    <property type="protein sequence ID" value="PGSC0003DMT400091661"/>
    <property type="gene ID" value="PGSC0003DMG400041232"/>
</dbReference>
<name>M1DN46_SOLTU</name>
<accession>M1DN46</accession>
<sequence>MDTNKQKGTRQLAERQKRRPEDRLNHWASSRMALTSPNVPMCQALKEKIKSAIEKSSRQVTERFRDAVLHRPKLTCGKYSERGKLARKRSSRRIIEKIEDLDLDRRWTQGKFNLEYVKLSEPRKLLARVFYAVVHNFLADTPVEAPGGSGTTVLPEVTPYTDAQVQTDAPGTDAQVQIDAPGTDAQVKTDAPDIDTQTDGATE</sequence>
<feature type="compositionally biased region" description="Basic and acidic residues" evidence="1">
    <location>
        <begin position="12"/>
        <end position="24"/>
    </location>
</feature>
<keyword evidence="3" id="KW-1185">Reference proteome</keyword>
<evidence type="ECO:0000313" key="3">
    <source>
        <dbReference type="Proteomes" id="UP000011115"/>
    </source>
</evidence>
<organism evidence="2 3">
    <name type="scientific">Solanum tuberosum</name>
    <name type="common">Potato</name>
    <dbReference type="NCBI Taxonomy" id="4113"/>
    <lineage>
        <taxon>Eukaryota</taxon>
        <taxon>Viridiplantae</taxon>
        <taxon>Streptophyta</taxon>
        <taxon>Embryophyta</taxon>
        <taxon>Tracheophyta</taxon>
        <taxon>Spermatophyta</taxon>
        <taxon>Magnoliopsida</taxon>
        <taxon>eudicotyledons</taxon>
        <taxon>Gunneridae</taxon>
        <taxon>Pentapetalae</taxon>
        <taxon>asterids</taxon>
        <taxon>lamiids</taxon>
        <taxon>Solanales</taxon>
        <taxon>Solanaceae</taxon>
        <taxon>Solanoideae</taxon>
        <taxon>Solaneae</taxon>
        <taxon>Solanum</taxon>
    </lineage>
</organism>
<dbReference type="Proteomes" id="UP000011115">
    <property type="component" value="Unassembled WGS sequence"/>
</dbReference>
<evidence type="ECO:0000256" key="1">
    <source>
        <dbReference type="SAM" id="MobiDB-lite"/>
    </source>
</evidence>
<evidence type="ECO:0008006" key="4">
    <source>
        <dbReference type="Google" id="ProtNLM"/>
    </source>
</evidence>
<reference evidence="2" key="2">
    <citation type="submission" date="2015-06" db="UniProtKB">
        <authorList>
            <consortium name="EnsemblPlants"/>
        </authorList>
    </citation>
    <scope>IDENTIFICATION</scope>
    <source>
        <strain evidence="2">DM1-3 516 R44</strain>
    </source>
</reference>
<dbReference type="PaxDb" id="4113-PGSC0003DMT400091661"/>